<comment type="similarity">
    <text evidence="6">Belongs to the cytochrome b5 family. MAPR subfamily.</text>
</comment>
<evidence type="ECO:0000256" key="4">
    <source>
        <dbReference type="ARBA" id="ARBA00022824"/>
    </source>
</evidence>
<dbReference type="EMBL" id="CH408158">
    <property type="protein sequence ID" value="EDK39722.1"/>
    <property type="molecule type" value="Genomic_DNA"/>
</dbReference>
<dbReference type="Gene3D" id="3.10.120.10">
    <property type="entry name" value="Cytochrome b5-like heme/steroid binding domain"/>
    <property type="match status" value="1"/>
</dbReference>
<comment type="subcellular location">
    <subcellularLocation>
        <location evidence="1">Endoplasmic reticulum</location>
    </subcellularLocation>
</comment>
<evidence type="ECO:0000313" key="10">
    <source>
        <dbReference type="Proteomes" id="UP000001997"/>
    </source>
</evidence>
<accession>A5DKL9</accession>
<dbReference type="InterPro" id="IPR001199">
    <property type="entry name" value="Cyt_B5-like_heme/steroid-bd"/>
</dbReference>
<dbReference type="AlphaFoldDB" id="A5DKL9"/>
<evidence type="ECO:0000259" key="8">
    <source>
        <dbReference type="SMART" id="SM01117"/>
    </source>
</evidence>
<evidence type="ECO:0000256" key="7">
    <source>
        <dbReference type="SAM" id="SignalP"/>
    </source>
</evidence>
<evidence type="ECO:0000313" key="9">
    <source>
        <dbReference type="EMBL" id="EDK39722.1"/>
    </source>
</evidence>
<dbReference type="FunFam" id="3.10.120.10:FF:000003">
    <property type="entry name" value="membrane-associated progesterone receptor component 1"/>
    <property type="match status" value="1"/>
</dbReference>
<evidence type="ECO:0000256" key="1">
    <source>
        <dbReference type="ARBA" id="ARBA00004240"/>
    </source>
</evidence>
<dbReference type="PANTHER" id="PTHR10281">
    <property type="entry name" value="MEMBRANE-ASSOCIATED PROGESTERONE RECEPTOR COMPONENT-RELATED"/>
    <property type="match status" value="1"/>
</dbReference>
<reference evidence="9 10" key="1">
    <citation type="journal article" date="2009" name="Nature">
        <title>Evolution of pathogenicity and sexual reproduction in eight Candida genomes.</title>
        <authorList>
            <person name="Butler G."/>
            <person name="Rasmussen M.D."/>
            <person name="Lin M.F."/>
            <person name="Santos M.A."/>
            <person name="Sakthikumar S."/>
            <person name="Munro C.A."/>
            <person name="Rheinbay E."/>
            <person name="Grabherr M."/>
            <person name="Forche A."/>
            <person name="Reedy J.L."/>
            <person name="Agrafioti I."/>
            <person name="Arnaud M.B."/>
            <person name="Bates S."/>
            <person name="Brown A.J."/>
            <person name="Brunke S."/>
            <person name="Costanzo M.C."/>
            <person name="Fitzpatrick D.A."/>
            <person name="de Groot P.W."/>
            <person name="Harris D."/>
            <person name="Hoyer L.L."/>
            <person name="Hube B."/>
            <person name="Klis F.M."/>
            <person name="Kodira C."/>
            <person name="Lennard N."/>
            <person name="Logue M.E."/>
            <person name="Martin R."/>
            <person name="Neiman A.M."/>
            <person name="Nikolaou E."/>
            <person name="Quail M.A."/>
            <person name="Quinn J."/>
            <person name="Santos M.C."/>
            <person name="Schmitzberger F.F."/>
            <person name="Sherlock G."/>
            <person name="Shah P."/>
            <person name="Silverstein K.A."/>
            <person name="Skrzypek M.S."/>
            <person name="Soll D."/>
            <person name="Staggs R."/>
            <person name="Stansfield I."/>
            <person name="Stumpf M.P."/>
            <person name="Sudbery P.E."/>
            <person name="Srikantha T."/>
            <person name="Zeng Q."/>
            <person name="Berman J."/>
            <person name="Berriman M."/>
            <person name="Heitman J."/>
            <person name="Gow N.A."/>
            <person name="Lorenz M.C."/>
            <person name="Birren B.W."/>
            <person name="Kellis M."/>
            <person name="Cuomo C.A."/>
        </authorList>
    </citation>
    <scope>NUCLEOTIDE SEQUENCE [LARGE SCALE GENOMIC DNA]</scope>
    <source>
        <strain evidence="10">ATCC 6260 / CBS 566 / DSM 6381 / JCM 1539 / NBRC 10279 / NRRL Y-324</strain>
    </source>
</reference>
<dbReference type="InterPro" id="IPR036400">
    <property type="entry name" value="Cyt_B5-like_heme/steroid_sf"/>
</dbReference>
<dbReference type="InParanoid" id="A5DKL9"/>
<dbReference type="GO" id="GO:0016020">
    <property type="term" value="C:membrane"/>
    <property type="evidence" value="ECO:0007669"/>
    <property type="project" value="TreeGrafter"/>
</dbReference>
<keyword evidence="7" id="KW-0732">Signal</keyword>
<feature type="signal peptide" evidence="7">
    <location>
        <begin position="1"/>
        <end position="21"/>
    </location>
</feature>
<dbReference type="Proteomes" id="UP000001997">
    <property type="component" value="Unassembled WGS sequence"/>
</dbReference>
<gene>
    <name evidence="9" type="ORF">PGUG_03820</name>
</gene>
<name>A5DKL9_PICGU</name>
<sequence length="145" mass="16127">MITTILIVGLILLILRTVINDFRSSNPLEEQEKDETVLAGKFTPQTLAKYNGSDNPRIFIAVKGRVFDVTQGKTFYGPGGPYANFAGRDASRGLALNSFEESCLTPLDEPIDDLKGLTKEELESLENWEDHFENKYKVVGTLGNE</sequence>
<dbReference type="SMART" id="SM01117">
    <property type="entry name" value="Cyt-b5"/>
    <property type="match status" value="1"/>
</dbReference>
<evidence type="ECO:0000256" key="3">
    <source>
        <dbReference type="ARBA" id="ARBA00022723"/>
    </source>
</evidence>
<dbReference type="PANTHER" id="PTHR10281:SF72">
    <property type="entry name" value="NEUDESIN"/>
    <property type="match status" value="1"/>
</dbReference>
<keyword evidence="5" id="KW-0408">Iron</keyword>
<protein>
    <recommendedName>
        <fullName evidence="8">Cytochrome b5 heme-binding domain-containing protein</fullName>
    </recommendedName>
</protein>
<keyword evidence="10" id="KW-1185">Reference proteome</keyword>
<dbReference type="SUPFAM" id="SSF55856">
    <property type="entry name" value="Cytochrome b5-like heme/steroid binding domain"/>
    <property type="match status" value="1"/>
</dbReference>
<dbReference type="GeneID" id="5126271"/>
<dbReference type="GO" id="GO:0005783">
    <property type="term" value="C:endoplasmic reticulum"/>
    <property type="evidence" value="ECO:0007669"/>
    <property type="project" value="UniProtKB-SubCell"/>
</dbReference>
<keyword evidence="3" id="KW-0479">Metal-binding</keyword>
<dbReference type="Pfam" id="PF00173">
    <property type="entry name" value="Cyt-b5"/>
    <property type="match status" value="1"/>
</dbReference>
<dbReference type="OrthoDB" id="547796at2759"/>
<keyword evidence="4" id="KW-0256">Endoplasmic reticulum</keyword>
<dbReference type="InterPro" id="IPR050577">
    <property type="entry name" value="MAPR/NEUFC/NENF-like"/>
</dbReference>
<feature type="domain" description="Cytochrome b5 heme-binding" evidence="8">
    <location>
        <begin position="42"/>
        <end position="143"/>
    </location>
</feature>
<dbReference type="FunCoup" id="A5DKL9">
    <property type="interactions" value="822"/>
</dbReference>
<feature type="chain" id="PRO_5002681246" description="Cytochrome b5 heme-binding domain-containing protein" evidence="7">
    <location>
        <begin position="22"/>
        <end position="145"/>
    </location>
</feature>
<keyword evidence="2" id="KW-0349">Heme</keyword>
<evidence type="ECO:0000256" key="5">
    <source>
        <dbReference type="ARBA" id="ARBA00023004"/>
    </source>
</evidence>
<dbReference type="STRING" id="294746.A5DKL9"/>
<evidence type="ECO:0000256" key="6">
    <source>
        <dbReference type="ARBA" id="ARBA00038357"/>
    </source>
</evidence>
<evidence type="ECO:0000256" key="2">
    <source>
        <dbReference type="ARBA" id="ARBA00022617"/>
    </source>
</evidence>
<dbReference type="RefSeq" id="XP_001484439.1">
    <property type="nucleotide sequence ID" value="XM_001484389.1"/>
</dbReference>
<organism evidence="9 10">
    <name type="scientific">Meyerozyma guilliermondii (strain ATCC 6260 / CBS 566 / DSM 6381 / JCM 1539 / NBRC 10279 / NRRL Y-324)</name>
    <name type="common">Yeast</name>
    <name type="synonym">Candida guilliermondii</name>
    <dbReference type="NCBI Taxonomy" id="294746"/>
    <lineage>
        <taxon>Eukaryota</taxon>
        <taxon>Fungi</taxon>
        <taxon>Dikarya</taxon>
        <taxon>Ascomycota</taxon>
        <taxon>Saccharomycotina</taxon>
        <taxon>Pichiomycetes</taxon>
        <taxon>Debaryomycetaceae</taxon>
        <taxon>Meyerozyma</taxon>
    </lineage>
</organism>
<dbReference type="OMA" id="WELQFRE"/>
<dbReference type="HOGENOM" id="CLU_042860_1_2_1"/>
<dbReference type="GO" id="GO:0046872">
    <property type="term" value="F:metal ion binding"/>
    <property type="evidence" value="ECO:0007669"/>
    <property type="project" value="UniProtKB-KW"/>
</dbReference>
<dbReference type="eggNOG" id="KOG1110">
    <property type="taxonomic scope" value="Eukaryota"/>
</dbReference>
<dbReference type="GO" id="GO:0020037">
    <property type="term" value="F:heme binding"/>
    <property type="evidence" value="ECO:0007669"/>
    <property type="project" value="UniProtKB-ARBA"/>
</dbReference>
<dbReference type="KEGG" id="pgu:PGUG_03820"/>
<proteinExistence type="inferred from homology"/>